<dbReference type="Proteomes" id="UP001476247">
    <property type="component" value="Unassembled WGS sequence"/>
</dbReference>
<dbReference type="SUPFAM" id="SSF47954">
    <property type="entry name" value="Cyclin-like"/>
    <property type="match status" value="1"/>
</dbReference>
<evidence type="ECO:0008006" key="3">
    <source>
        <dbReference type="Google" id="ProtNLM"/>
    </source>
</evidence>
<dbReference type="InterPro" id="IPR013922">
    <property type="entry name" value="Cyclin_PHO80-like"/>
</dbReference>
<sequence length="174" mass="20098">MLAIPSVQPRNNNFDNLIAYTASNVNTLVDCSKERLYYQQKLLPTLPIFVKHVFYHCKLTPTILVVALIYLERLKTHLPSKSKGEFDTPYKMFIASVILATKFIEDTNTIAHSIYRLVSPLYRAKEINEMERSFLGVIEYSLFVDLTQVSKFIQDHKDIIETELANKFSETFAV</sequence>
<organism evidence="1 2">
    <name type="scientific">Helicostylum pulchrum</name>
    <dbReference type="NCBI Taxonomy" id="562976"/>
    <lineage>
        <taxon>Eukaryota</taxon>
        <taxon>Fungi</taxon>
        <taxon>Fungi incertae sedis</taxon>
        <taxon>Mucoromycota</taxon>
        <taxon>Mucoromycotina</taxon>
        <taxon>Mucoromycetes</taxon>
        <taxon>Mucorales</taxon>
        <taxon>Mucorineae</taxon>
        <taxon>Mucoraceae</taxon>
        <taxon>Helicostylum</taxon>
    </lineage>
</organism>
<dbReference type="Pfam" id="PF08613">
    <property type="entry name" value="Cyclin"/>
    <property type="match status" value="1"/>
</dbReference>
<dbReference type="InterPro" id="IPR036915">
    <property type="entry name" value="Cyclin-like_sf"/>
</dbReference>
<dbReference type="PANTHER" id="PTHR15615:SF108">
    <property type="entry name" value="PROTEIN CNPPD1"/>
    <property type="match status" value="1"/>
</dbReference>
<protein>
    <recommendedName>
        <fullName evidence="3">Cyclin N-terminal domain-containing protein</fullName>
    </recommendedName>
</protein>
<name>A0ABP9Y4Y8_9FUNG</name>
<accession>A0ABP9Y4Y8</accession>
<dbReference type="Gene3D" id="1.10.472.10">
    <property type="entry name" value="Cyclin-like"/>
    <property type="match status" value="1"/>
</dbReference>
<dbReference type="CDD" id="cd20557">
    <property type="entry name" value="CYCLIN_ScPCL1-like"/>
    <property type="match status" value="1"/>
</dbReference>
<dbReference type="PANTHER" id="PTHR15615">
    <property type="match status" value="1"/>
</dbReference>
<proteinExistence type="predicted"/>
<evidence type="ECO:0000313" key="1">
    <source>
        <dbReference type="EMBL" id="GAA5801775.1"/>
    </source>
</evidence>
<evidence type="ECO:0000313" key="2">
    <source>
        <dbReference type="Proteomes" id="UP001476247"/>
    </source>
</evidence>
<gene>
    <name evidence="1" type="ORF">HPULCUR_007228</name>
</gene>
<dbReference type="EMBL" id="BAABUJ010000020">
    <property type="protein sequence ID" value="GAA5801775.1"/>
    <property type="molecule type" value="Genomic_DNA"/>
</dbReference>
<keyword evidence="2" id="KW-1185">Reference proteome</keyword>
<reference evidence="1 2" key="1">
    <citation type="submission" date="2024-04" db="EMBL/GenBank/DDBJ databases">
        <title>genome sequences of Mucor flavus KT1a and Helicostylum pulchrum KT1b strains isolation_sourced from the surface of a dry-aged beef.</title>
        <authorList>
            <person name="Toyotome T."/>
            <person name="Hosono M."/>
            <person name="Torimaru M."/>
            <person name="Fukuda K."/>
            <person name="Mikami N."/>
        </authorList>
    </citation>
    <scope>NUCLEOTIDE SEQUENCE [LARGE SCALE GENOMIC DNA]</scope>
    <source>
        <strain evidence="1 2">KT1b</strain>
    </source>
</reference>
<comment type="caution">
    <text evidence="1">The sequence shown here is derived from an EMBL/GenBank/DDBJ whole genome shotgun (WGS) entry which is preliminary data.</text>
</comment>